<keyword evidence="6" id="KW-0547">Nucleotide-binding</keyword>
<accession>A0A926IAU1</accession>
<dbReference type="GO" id="GO:0009089">
    <property type="term" value="P:lysine biosynthetic process via diaminopimelate"/>
    <property type="evidence" value="ECO:0007669"/>
    <property type="project" value="TreeGrafter"/>
</dbReference>
<dbReference type="RefSeq" id="WP_262396665.1">
    <property type="nucleotide sequence ID" value="NZ_JACRTC010000001.1"/>
</dbReference>
<organism evidence="12 13">
    <name type="scientific">Zongyangia hominis</name>
    <dbReference type="NCBI Taxonomy" id="2763677"/>
    <lineage>
        <taxon>Bacteria</taxon>
        <taxon>Bacillati</taxon>
        <taxon>Bacillota</taxon>
        <taxon>Clostridia</taxon>
        <taxon>Eubacteriales</taxon>
        <taxon>Oscillospiraceae</taxon>
        <taxon>Zongyangia</taxon>
    </lineage>
</organism>
<evidence type="ECO:0000313" key="13">
    <source>
        <dbReference type="Proteomes" id="UP000660861"/>
    </source>
</evidence>
<dbReference type="PANTHER" id="PTHR21499:SF3">
    <property type="entry name" value="ASPARTOKINASE"/>
    <property type="match status" value="1"/>
</dbReference>
<feature type="domain" description="ACT" evidence="11">
    <location>
        <begin position="16"/>
        <end position="90"/>
    </location>
</feature>
<comment type="similarity">
    <text evidence="3">Belongs to the aspartokinase family.</text>
</comment>
<evidence type="ECO:0000256" key="10">
    <source>
        <dbReference type="ARBA" id="ARBA00047872"/>
    </source>
</evidence>
<dbReference type="PROSITE" id="PS51671">
    <property type="entry name" value="ACT"/>
    <property type="match status" value="1"/>
</dbReference>
<dbReference type="GO" id="GO:0005829">
    <property type="term" value="C:cytosol"/>
    <property type="evidence" value="ECO:0007669"/>
    <property type="project" value="TreeGrafter"/>
</dbReference>
<evidence type="ECO:0000256" key="8">
    <source>
        <dbReference type="ARBA" id="ARBA00022840"/>
    </source>
</evidence>
<dbReference type="Proteomes" id="UP000660861">
    <property type="component" value="Unassembled WGS sequence"/>
</dbReference>
<evidence type="ECO:0000256" key="9">
    <source>
        <dbReference type="ARBA" id="ARBA00023154"/>
    </source>
</evidence>
<reference evidence="12" key="1">
    <citation type="submission" date="2020-08" db="EMBL/GenBank/DDBJ databases">
        <title>Genome public.</title>
        <authorList>
            <person name="Liu C."/>
            <person name="Sun Q."/>
        </authorList>
    </citation>
    <scope>NUCLEOTIDE SEQUENCE</scope>
    <source>
        <strain evidence="12">NSJ-54</strain>
    </source>
</reference>
<dbReference type="EMBL" id="JACRTC010000001">
    <property type="protein sequence ID" value="MBC8569568.1"/>
    <property type="molecule type" value="Genomic_DNA"/>
</dbReference>
<sequence length="156" mass="16740">MNGVQQISTVHDIALITFNKAPAKLDFISHIFTAFSEGGINIDMISQTPPQGEFVNLSFTVEGDSLASALAIIAKLREDYPSIKPMVSSGNCKISLFGEEMREQPGVAASAIAAVAKAQTEILVITTSEIDISFLFTEANYHDALVSLEETFGIKA</sequence>
<dbReference type="SUPFAM" id="SSF55021">
    <property type="entry name" value="ACT-like"/>
    <property type="match status" value="2"/>
</dbReference>
<comment type="caution">
    <text evidence="12">The sequence shown here is derived from an EMBL/GenBank/DDBJ whole genome shotgun (WGS) entry which is preliminary data.</text>
</comment>
<dbReference type="InterPro" id="IPR045865">
    <property type="entry name" value="ACT-like_dom_sf"/>
</dbReference>
<evidence type="ECO:0000256" key="7">
    <source>
        <dbReference type="ARBA" id="ARBA00022777"/>
    </source>
</evidence>
<dbReference type="CDD" id="cd04891">
    <property type="entry name" value="ACT_AK-LysC-DapG-like_1"/>
    <property type="match status" value="1"/>
</dbReference>
<evidence type="ECO:0000256" key="1">
    <source>
        <dbReference type="ARBA" id="ARBA00004986"/>
    </source>
</evidence>
<evidence type="ECO:0000256" key="3">
    <source>
        <dbReference type="ARBA" id="ARBA00010122"/>
    </source>
</evidence>
<dbReference type="Pfam" id="PF22468">
    <property type="entry name" value="ACT_9"/>
    <property type="match status" value="1"/>
</dbReference>
<dbReference type="Gene3D" id="3.30.2130.10">
    <property type="entry name" value="VC0802-like"/>
    <property type="match status" value="1"/>
</dbReference>
<keyword evidence="5" id="KW-0808">Transferase</keyword>
<dbReference type="PANTHER" id="PTHR21499">
    <property type="entry name" value="ASPARTATE KINASE"/>
    <property type="match status" value="1"/>
</dbReference>
<dbReference type="AlphaFoldDB" id="A0A926IAU1"/>
<evidence type="ECO:0000313" key="12">
    <source>
        <dbReference type="EMBL" id="MBC8569568.1"/>
    </source>
</evidence>
<comment type="pathway">
    <text evidence="2">Amino-acid biosynthesis; L-threonine biosynthesis; L-threonine from L-aspartate: step 1/5.</text>
</comment>
<dbReference type="GO" id="GO:0009090">
    <property type="term" value="P:homoserine biosynthetic process"/>
    <property type="evidence" value="ECO:0007669"/>
    <property type="project" value="TreeGrafter"/>
</dbReference>
<dbReference type="InterPro" id="IPR054352">
    <property type="entry name" value="ACT_Aspartokinase"/>
</dbReference>
<dbReference type="GO" id="GO:0004072">
    <property type="term" value="F:aspartate kinase activity"/>
    <property type="evidence" value="ECO:0007669"/>
    <property type="project" value="UniProtKB-EC"/>
</dbReference>
<dbReference type="GO" id="GO:0005524">
    <property type="term" value="F:ATP binding"/>
    <property type="evidence" value="ECO:0007669"/>
    <property type="project" value="UniProtKB-KW"/>
</dbReference>
<dbReference type="Pfam" id="PF01842">
    <property type="entry name" value="ACT"/>
    <property type="match status" value="1"/>
</dbReference>
<comment type="pathway">
    <text evidence="1">Amino-acid biosynthesis; L-methionine biosynthesis via de novo pathway; L-homoserine from L-aspartate: step 1/3.</text>
</comment>
<keyword evidence="13" id="KW-1185">Reference proteome</keyword>
<dbReference type="EC" id="2.7.2.4" evidence="4"/>
<evidence type="ECO:0000256" key="5">
    <source>
        <dbReference type="ARBA" id="ARBA00022679"/>
    </source>
</evidence>
<keyword evidence="8" id="KW-0067">ATP-binding</keyword>
<evidence type="ECO:0000256" key="6">
    <source>
        <dbReference type="ARBA" id="ARBA00022741"/>
    </source>
</evidence>
<keyword evidence="9" id="KW-0028">Amino-acid biosynthesis</keyword>
<keyword evidence="9" id="KW-0457">Lysine biosynthesis</keyword>
<name>A0A926IAU1_9FIRM</name>
<proteinExistence type="inferred from homology"/>
<evidence type="ECO:0000256" key="2">
    <source>
        <dbReference type="ARBA" id="ARBA00005139"/>
    </source>
</evidence>
<evidence type="ECO:0000259" key="11">
    <source>
        <dbReference type="PROSITE" id="PS51671"/>
    </source>
</evidence>
<dbReference type="InterPro" id="IPR002912">
    <property type="entry name" value="ACT_dom"/>
</dbReference>
<comment type="catalytic activity">
    <reaction evidence="10">
        <text>L-aspartate + ATP = 4-phospho-L-aspartate + ADP</text>
        <dbReference type="Rhea" id="RHEA:23776"/>
        <dbReference type="ChEBI" id="CHEBI:29991"/>
        <dbReference type="ChEBI" id="CHEBI:30616"/>
        <dbReference type="ChEBI" id="CHEBI:57535"/>
        <dbReference type="ChEBI" id="CHEBI:456216"/>
        <dbReference type="EC" id="2.7.2.4"/>
    </reaction>
</comment>
<evidence type="ECO:0000256" key="4">
    <source>
        <dbReference type="ARBA" id="ARBA00013059"/>
    </source>
</evidence>
<protein>
    <recommendedName>
        <fullName evidence="4">aspartate kinase</fullName>
        <ecNumber evidence="4">2.7.2.4</ecNumber>
    </recommendedName>
</protein>
<gene>
    <name evidence="12" type="ORF">H8709_01860</name>
</gene>
<keyword evidence="7" id="KW-0418">Kinase</keyword>